<protein>
    <submittedName>
        <fullName evidence="1">Uncharacterized protein</fullName>
    </submittedName>
</protein>
<comment type="caution">
    <text evidence="1">The sequence shown here is derived from an EMBL/GenBank/DDBJ whole genome shotgun (WGS) entry which is preliminary data.</text>
</comment>
<accession>A0A0Q9XYM7</accession>
<dbReference type="EMBL" id="LGPB01000137">
    <property type="protein sequence ID" value="KRG09828.1"/>
    <property type="molecule type" value="Genomic_DNA"/>
</dbReference>
<reference evidence="1 2" key="1">
    <citation type="submission" date="2015-06" db="EMBL/GenBank/DDBJ databases">
        <title>Genome sequencing project of Bacillus galactosidilyticus PL133.</title>
        <authorList>
            <person name="Gaiero J."/>
            <person name="Nicol R."/>
            <person name="Habash M."/>
        </authorList>
    </citation>
    <scope>NUCLEOTIDE SEQUENCE [LARGE SCALE GENOMIC DNA]</scope>
    <source>
        <strain evidence="1 2">PL133</strain>
    </source>
</reference>
<name>A0A0Q9XYM7_9BACI</name>
<gene>
    <name evidence="1" type="ORF">ACA29_22320</name>
</gene>
<evidence type="ECO:0000313" key="2">
    <source>
        <dbReference type="Proteomes" id="UP000053881"/>
    </source>
</evidence>
<dbReference type="Proteomes" id="UP000053881">
    <property type="component" value="Unassembled WGS sequence"/>
</dbReference>
<organism evidence="1 2">
    <name type="scientific">Lederbergia galactosidilytica</name>
    <dbReference type="NCBI Taxonomy" id="217031"/>
    <lineage>
        <taxon>Bacteria</taxon>
        <taxon>Bacillati</taxon>
        <taxon>Bacillota</taxon>
        <taxon>Bacilli</taxon>
        <taxon>Bacillales</taxon>
        <taxon>Bacillaceae</taxon>
        <taxon>Lederbergia</taxon>
    </lineage>
</organism>
<dbReference type="AlphaFoldDB" id="A0A0Q9XYM7"/>
<proteinExistence type="predicted"/>
<feature type="non-terminal residue" evidence="1">
    <location>
        <position position="1"/>
    </location>
</feature>
<sequence>AFTEKELLERMQHFGLKKGQKYLILFIQLFGLSKLQGKFLAGDEGLVTFLAGNVTKELMHQMNITGQIINFYDLSLGLFITIPQEETQEEIEAKTHQLSETMITSINGICHMDVVIGISRITNTIQEIHSIFEETKNALSLRKWKGL</sequence>
<evidence type="ECO:0000313" key="1">
    <source>
        <dbReference type="EMBL" id="KRG09828.1"/>
    </source>
</evidence>